<comment type="caution">
    <text evidence="2">The sequence shown here is derived from an EMBL/GenBank/DDBJ whole genome shotgun (WGS) entry which is preliminary data.</text>
</comment>
<sequence length="97" mass="10444">MQRHDPVSGLEAEEPPPGLLGIFILAGLLDQELPPSVEVRHLQGGGAQRWESKDGLIGVVLLNPVCALLGYLSYADAAQANKRSFVRRSFGSFGMQV</sequence>
<keyword evidence="1" id="KW-0812">Transmembrane</keyword>
<dbReference type="RefSeq" id="XP_030991473.1">
    <property type="nucleotide sequence ID" value="XM_031144029.1"/>
</dbReference>
<dbReference type="InParanoid" id="A0A507AJW0"/>
<reference evidence="2 3" key="1">
    <citation type="submission" date="2019-06" db="EMBL/GenBank/DDBJ databases">
        <title>Draft genome sequence of the filamentous fungus Phialemoniopsis curvata isolated from diesel fuel.</title>
        <authorList>
            <person name="Varaljay V.A."/>
            <person name="Lyon W.J."/>
            <person name="Crouch A.L."/>
            <person name="Drake C.E."/>
            <person name="Hollomon J.M."/>
            <person name="Nadeau L.J."/>
            <person name="Nunn H.S."/>
            <person name="Stevenson B.S."/>
            <person name="Bojanowski C.L."/>
            <person name="Crookes-Goodson W.J."/>
        </authorList>
    </citation>
    <scope>NUCLEOTIDE SEQUENCE [LARGE SCALE GENOMIC DNA]</scope>
    <source>
        <strain evidence="2 3">D216</strain>
    </source>
</reference>
<proteinExistence type="predicted"/>
<evidence type="ECO:0000256" key="1">
    <source>
        <dbReference type="SAM" id="Phobius"/>
    </source>
</evidence>
<evidence type="ECO:0000313" key="2">
    <source>
        <dbReference type="EMBL" id="TPX09762.1"/>
    </source>
</evidence>
<accession>A0A507AJW0</accession>
<name>A0A507AJW0_9PEZI</name>
<keyword evidence="1" id="KW-1133">Transmembrane helix</keyword>
<evidence type="ECO:0000313" key="3">
    <source>
        <dbReference type="Proteomes" id="UP000319257"/>
    </source>
</evidence>
<dbReference type="EMBL" id="SKBQ01000063">
    <property type="protein sequence ID" value="TPX09762.1"/>
    <property type="molecule type" value="Genomic_DNA"/>
</dbReference>
<feature type="transmembrane region" description="Helical" evidence="1">
    <location>
        <begin position="55"/>
        <end position="74"/>
    </location>
</feature>
<keyword evidence="3" id="KW-1185">Reference proteome</keyword>
<keyword evidence="1" id="KW-0472">Membrane</keyword>
<organism evidence="2 3">
    <name type="scientific">Thyridium curvatum</name>
    <dbReference type="NCBI Taxonomy" id="1093900"/>
    <lineage>
        <taxon>Eukaryota</taxon>
        <taxon>Fungi</taxon>
        <taxon>Dikarya</taxon>
        <taxon>Ascomycota</taxon>
        <taxon>Pezizomycotina</taxon>
        <taxon>Sordariomycetes</taxon>
        <taxon>Sordariomycetidae</taxon>
        <taxon>Thyridiales</taxon>
        <taxon>Thyridiaceae</taxon>
        <taxon>Thyridium</taxon>
    </lineage>
</organism>
<dbReference type="AlphaFoldDB" id="A0A507AJW0"/>
<dbReference type="Proteomes" id="UP000319257">
    <property type="component" value="Unassembled WGS sequence"/>
</dbReference>
<gene>
    <name evidence="2" type="ORF">E0L32_009101</name>
</gene>
<dbReference type="GeneID" id="41976548"/>
<protein>
    <submittedName>
        <fullName evidence="2">Uncharacterized protein</fullName>
    </submittedName>
</protein>